<organism evidence="3 4">
    <name type="scientific">Psilocybe cyanescens</name>
    <dbReference type="NCBI Taxonomy" id="93625"/>
    <lineage>
        <taxon>Eukaryota</taxon>
        <taxon>Fungi</taxon>
        <taxon>Dikarya</taxon>
        <taxon>Basidiomycota</taxon>
        <taxon>Agaricomycotina</taxon>
        <taxon>Agaricomycetes</taxon>
        <taxon>Agaricomycetidae</taxon>
        <taxon>Agaricales</taxon>
        <taxon>Agaricineae</taxon>
        <taxon>Strophariaceae</taxon>
        <taxon>Psilocybe</taxon>
    </lineage>
</organism>
<feature type="signal peptide" evidence="2">
    <location>
        <begin position="1"/>
        <end position="28"/>
    </location>
</feature>
<evidence type="ECO:0000256" key="1">
    <source>
        <dbReference type="SAM" id="Phobius"/>
    </source>
</evidence>
<evidence type="ECO:0000256" key="2">
    <source>
        <dbReference type="SAM" id="SignalP"/>
    </source>
</evidence>
<feature type="chain" id="PRO_5019497740" description="Mid2 domain-containing protein" evidence="2">
    <location>
        <begin position="29"/>
        <end position="308"/>
    </location>
</feature>
<evidence type="ECO:0000313" key="4">
    <source>
        <dbReference type="Proteomes" id="UP000283269"/>
    </source>
</evidence>
<accession>A0A409XSE6</accession>
<dbReference type="OrthoDB" id="2596908at2759"/>
<keyword evidence="4" id="KW-1185">Reference proteome</keyword>
<keyword evidence="2" id="KW-0732">Signal</keyword>
<evidence type="ECO:0008006" key="5">
    <source>
        <dbReference type="Google" id="ProtNLM"/>
    </source>
</evidence>
<keyword evidence="1" id="KW-0472">Membrane</keyword>
<reference evidence="3 4" key="1">
    <citation type="journal article" date="2018" name="Evol. Lett.">
        <title>Horizontal gene cluster transfer increased hallucinogenic mushroom diversity.</title>
        <authorList>
            <person name="Reynolds H.T."/>
            <person name="Vijayakumar V."/>
            <person name="Gluck-Thaler E."/>
            <person name="Korotkin H.B."/>
            <person name="Matheny P.B."/>
            <person name="Slot J.C."/>
        </authorList>
    </citation>
    <scope>NUCLEOTIDE SEQUENCE [LARGE SCALE GENOMIC DNA]</scope>
    <source>
        <strain evidence="3 4">2631</strain>
    </source>
</reference>
<keyword evidence="1" id="KW-0812">Transmembrane</keyword>
<name>A0A409XSE6_PSICY</name>
<dbReference type="AlphaFoldDB" id="A0A409XSE6"/>
<dbReference type="Proteomes" id="UP000283269">
    <property type="component" value="Unassembled WGS sequence"/>
</dbReference>
<feature type="transmembrane region" description="Helical" evidence="1">
    <location>
        <begin position="256"/>
        <end position="280"/>
    </location>
</feature>
<keyword evidence="1" id="KW-1133">Transmembrane helix</keyword>
<protein>
    <recommendedName>
        <fullName evidence="5">Mid2 domain-containing protein</fullName>
    </recommendedName>
</protein>
<evidence type="ECO:0000313" key="3">
    <source>
        <dbReference type="EMBL" id="PPQ93725.1"/>
    </source>
</evidence>
<proteinExistence type="predicted"/>
<sequence>MFPSRRPGQLAFLVLFHSLLFFSLQVHAAPVNATGKPTSVTTVHTTDTALGLMTETCVIVLTPIKDAQGNDAVQEVKTCSVTMQPSGSSTTSTASSTTSISASSSTSISGASSTSASSSAISSASSAARSQATSTAATSTVAETTAASSATSSSSGGIVVIVTSASSTTSASIPPTVTGSVPIVVIGTSDVPAATTSPIATTAAPDVTAAPNATAAPDVASSASSAAASGSAAAVEASPSPSAAAAFQLPGKKLSVLPIGLGVFAGISVIALIVVGLVTYERTKYRKAFRQRKLAESGATMGYGGNAV</sequence>
<dbReference type="STRING" id="93625.A0A409XSE6"/>
<dbReference type="EMBL" id="NHYD01000622">
    <property type="protein sequence ID" value="PPQ93725.1"/>
    <property type="molecule type" value="Genomic_DNA"/>
</dbReference>
<dbReference type="InParanoid" id="A0A409XSE6"/>
<gene>
    <name evidence="3" type="ORF">CVT25_013065</name>
</gene>
<comment type="caution">
    <text evidence="3">The sequence shown here is derived from an EMBL/GenBank/DDBJ whole genome shotgun (WGS) entry which is preliminary data.</text>
</comment>